<dbReference type="Gene3D" id="1.20.1260.10">
    <property type="match status" value="1"/>
</dbReference>
<evidence type="ECO:0000313" key="1">
    <source>
        <dbReference type="Ensembl" id="ENSSSCP00015011877.1"/>
    </source>
</evidence>
<name>A0A8D0N225_PIG</name>
<dbReference type="SUPFAM" id="SSF47240">
    <property type="entry name" value="Ferritin-like"/>
    <property type="match status" value="1"/>
</dbReference>
<sequence length="47" mass="5505">MLTLTPWQVPQNYHQDSEATVNYQINLEPCSFYVYQSCNVCCTWGKT</sequence>
<dbReference type="Ensembl" id="ENSSSCT00015030018.1">
    <property type="protein sequence ID" value="ENSSSCP00015011877.1"/>
    <property type="gene ID" value="ENSSSCG00015022655.1"/>
</dbReference>
<dbReference type="AlphaFoldDB" id="A0A8D0N225"/>
<proteinExistence type="predicted"/>
<reference evidence="1" key="1">
    <citation type="submission" date="2025-08" db="UniProtKB">
        <authorList>
            <consortium name="Ensembl"/>
        </authorList>
    </citation>
    <scope>IDENTIFICATION</scope>
</reference>
<evidence type="ECO:0000313" key="2">
    <source>
        <dbReference type="Proteomes" id="UP000694726"/>
    </source>
</evidence>
<dbReference type="InterPro" id="IPR012347">
    <property type="entry name" value="Ferritin-like"/>
</dbReference>
<dbReference type="InterPro" id="IPR009078">
    <property type="entry name" value="Ferritin-like_SF"/>
</dbReference>
<organism evidence="1 2">
    <name type="scientific">Sus scrofa</name>
    <name type="common">Pig</name>
    <dbReference type="NCBI Taxonomy" id="9823"/>
    <lineage>
        <taxon>Eukaryota</taxon>
        <taxon>Metazoa</taxon>
        <taxon>Chordata</taxon>
        <taxon>Craniata</taxon>
        <taxon>Vertebrata</taxon>
        <taxon>Euteleostomi</taxon>
        <taxon>Mammalia</taxon>
        <taxon>Eutheria</taxon>
        <taxon>Laurasiatheria</taxon>
        <taxon>Artiodactyla</taxon>
        <taxon>Suina</taxon>
        <taxon>Suidae</taxon>
        <taxon>Sus</taxon>
    </lineage>
</organism>
<dbReference type="Proteomes" id="UP000694726">
    <property type="component" value="Unplaced"/>
</dbReference>
<protein>
    <submittedName>
        <fullName evidence="1">Uncharacterized protein</fullName>
    </submittedName>
</protein>
<accession>A0A8D0N225</accession>